<gene>
    <name evidence="1" type="ORF">K443DRAFT_11729</name>
</gene>
<protein>
    <submittedName>
        <fullName evidence="1">Unplaced genomic scaffold K443scaffold_238, whole genome shotgun sequence</fullName>
    </submittedName>
</protein>
<reference evidence="2" key="2">
    <citation type="submission" date="2015-01" db="EMBL/GenBank/DDBJ databases">
        <title>Evolutionary Origins and Diversification of the Mycorrhizal Mutualists.</title>
        <authorList>
            <consortium name="DOE Joint Genome Institute"/>
            <consortium name="Mycorrhizal Genomics Consortium"/>
            <person name="Kohler A."/>
            <person name="Kuo A."/>
            <person name="Nagy L.G."/>
            <person name="Floudas D."/>
            <person name="Copeland A."/>
            <person name="Barry K.W."/>
            <person name="Cichocki N."/>
            <person name="Veneault-Fourrey C."/>
            <person name="LaButti K."/>
            <person name="Lindquist E.A."/>
            <person name="Lipzen A."/>
            <person name="Lundell T."/>
            <person name="Morin E."/>
            <person name="Murat C."/>
            <person name="Riley R."/>
            <person name="Ohm R."/>
            <person name="Sun H."/>
            <person name="Tunlid A."/>
            <person name="Henrissat B."/>
            <person name="Grigoriev I.V."/>
            <person name="Hibbett D.S."/>
            <person name="Martin F."/>
        </authorList>
    </citation>
    <scope>NUCLEOTIDE SEQUENCE [LARGE SCALE GENOMIC DNA]</scope>
    <source>
        <strain evidence="2">LaAM-08-1</strain>
    </source>
</reference>
<dbReference type="HOGENOM" id="CLU_1555500_0_0_1"/>
<evidence type="ECO:0000313" key="1">
    <source>
        <dbReference type="EMBL" id="KIJ94942.1"/>
    </source>
</evidence>
<proteinExistence type="predicted"/>
<accession>A0A0C9XFP1</accession>
<dbReference type="InterPro" id="IPR011009">
    <property type="entry name" value="Kinase-like_dom_sf"/>
</dbReference>
<sequence>MLPYIIRSTFSRRSFYAITVNLDHSRFVSAILPKIWPATYAHWDYHPVIRGDILGLPSERSDSESRRYRIMHKLGFGPHATVCLAERTDCRTAFVAVKITTAEYSQTTRVTMPEATYKNNKNPSHIVSLLDHFTNDTHSNLVMDVAASMAHFWAMPARGFGVKLLHTTTRKV</sequence>
<reference evidence="1 2" key="1">
    <citation type="submission" date="2014-04" db="EMBL/GenBank/DDBJ databases">
        <authorList>
            <consortium name="DOE Joint Genome Institute"/>
            <person name="Kuo A."/>
            <person name="Kohler A."/>
            <person name="Nagy L.G."/>
            <person name="Floudas D."/>
            <person name="Copeland A."/>
            <person name="Barry K.W."/>
            <person name="Cichocki N."/>
            <person name="Veneault-Fourrey C."/>
            <person name="LaButti K."/>
            <person name="Lindquist E.A."/>
            <person name="Lipzen A."/>
            <person name="Lundell T."/>
            <person name="Morin E."/>
            <person name="Murat C."/>
            <person name="Sun H."/>
            <person name="Tunlid A."/>
            <person name="Henrissat B."/>
            <person name="Grigoriev I.V."/>
            <person name="Hibbett D.S."/>
            <person name="Martin F."/>
            <person name="Nordberg H.P."/>
            <person name="Cantor M.N."/>
            <person name="Hua S.X."/>
        </authorList>
    </citation>
    <scope>NUCLEOTIDE SEQUENCE [LARGE SCALE GENOMIC DNA]</scope>
    <source>
        <strain evidence="1 2">LaAM-08-1</strain>
    </source>
</reference>
<dbReference type="STRING" id="1095629.A0A0C9XFP1"/>
<organism evidence="1 2">
    <name type="scientific">Laccaria amethystina LaAM-08-1</name>
    <dbReference type="NCBI Taxonomy" id="1095629"/>
    <lineage>
        <taxon>Eukaryota</taxon>
        <taxon>Fungi</taxon>
        <taxon>Dikarya</taxon>
        <taxon>Basidiomycota</taxon>
        <taxon>Agaricomycotina</taxon>
        <taxon>Agaricomycetes</taxon>
        <taxon>Agaricomycetidae</taxon>
        <taxon>Agaricales</taxon>
        <taxon>Agaricineae</taxon>
        <taxon>Hydnangiaceae</taxon>
        <taxon>Laccaria</taxon>
    </lineage>
</organism>
<dbReference type="Proteomes" id="UP000054477">
    <property type="component" value="Unassembled WGS sequence"/>
</dbReference>
<keyword evidence="2" id="KW-1185">Reference proteome</keyword>
<dbReference type="SUPFAM" id="SSF56112">
    <property type="entry name" value="Protein kinase-like (PK-like)"/>
    <property type="match status" value="1"/>
</dbReference>
<name>A0A0C9XFP1_9AGAR</name>
<dbReference type="EMBL" id="KN838773">
    <property type="protein sequence ID" value="KIJ94942.1"/>
    <property type="molecule type" value="Genomic_DNA"/>
</dbReference>
<evidence type="ECO:0000313" key="2">
    <source>
        <dbReference type="Proteomes" id="UP000054477"/>
    </source>
</evidence>
<dbReference type="Gene3D" id="3.30.200.20">
    <property type="entry name" value="Phosphorylase Kinase, domain 1"/>
    <property type="match status" value="1"/>
</dbReference>
<dbReference type="AlphaFoldDB" id="A0A0C9XFP1"/>